<accession>A0ABQ9JN80</accession>
<name>A0ABQ9JN80_9CUCU</name>
<gene>
    <name evidence="1" type="ORF">NQ317_009006</name>
</gene>
<sequence length="112" mass="12639">MTVGCRHDATKGGNFGFLTTVFLTTVKKTIAKTVKPPMLSLSRMFLLIENYPESKTREISINKNMSETEKKLSEINSAAWEIRCHERLDSAGVAFIEWGIFLKISAPRAFLK</sequence>
<dbReference type="EMBL" id="JAPWTJ010000395">
    <property type="protein sequence ID" value="KAJ8978862.1"/>
    <property type="molecule type" value="Genomic_DNA"/>
</dbReference>
<keyword evidence="2" id="KW-1185">Reference proteome</keyword>
<evidence type="ECO:0000313" key="1">
    <source>
        <dbReference type="EMBL" id="KAJ8978862.1"/>
    </source>
</evidence>
<dbReference type="Proteomes" id="UP001162164">
    <property type="component" value="Unassembled WGS sequence"/>
</dbReference>
<evidence type="ECO:0000313" key="2">
    <source>
        <dbReference type="Proteomes" id="UP001162164"/>
    </source>
</evidence>
<protein>
    <submittedName>
        <fullName evidence="1">Uncharacterized protein</fullName>
    </submittedName>
</protein>
<reference evidence="1" key="1">
    <citation type="journal article" date="2023" name="Insect Mol. Biol.">
        <title>Genome sequencing provides insights into the evolution of gene families encoding plant cell wall-degrading enzymes in longhorned beetles.</title>
        <authorList>
            <person name="Shin N.R."/>
            <person name="Okamura Y."/>
            <person name="Kirsch R."/>
            <person name="Pauchet Y."/>
        </authorList>
    </citation>
    <scope>NUCLEOTIDE SEQUENCE</scope>
    <source>
        <strain evidence="1">MMC_N1</strain>
    </source>
</reference>
<comment type="caution">
    <text evidence="1">The sequence shown here is derived from an EMBL/GenBank/DDBJ whole genome shotgun (WGS) entry which is preliminary data.</text>
</comment>
<organism evidence="1 2">
    <name type="scientific">Molorchus minor</name>
    <dbReference type="NCBI Taxonomy" id="1323400"/>
    <lineage>
        <taxon>Eukaryota</taxon>
        <taxon>Metazoa</taxon>
        <taxon>Ecdysozoa</taxon>
        <taxon>Arthropoda</taxon>
        <taxon>Hexapoda</taxon>
        <taxon>Insecta</taxon>
        <taxon>Pterygota</taxon>
        <taxon>Neoptera</taxon>
        <taxon>Endopterygota</taxon>
        <taxon>Coleoptera</taxon>
        <taxon>Polyphaga</taxon>
        <taxon>Cucujiformia</taxon>
        <taxon>Chrysomeloidea</taxon>
        <taxon>Cerambycidae</taxon>
        <taxon>Lamiinae</taxon>
        <taxon>Monochamini</taxon>
        <taxon>Molorchus</taxon>
    </lineage>
</organism>
<proteinExistence type="predicted"/>